<dbReference type="PANTHER" id="PTHR42791:SF1">
    <property type="entry name" value="N-ACETYLTRANSFERASE DOMAIN-CONTAINING PROTEIN"/>
    <property type="match status" value="1"/>
</dbReference>
<gene>
    <name evidence="2" type="ORF">ACFQS3_04290</name>
</gene>
<protein>
    <submittedName>
        <fullName evidence="2">GNAT family N-acetyltransferase</fullName>
        <ecNumber evidence="2">2.3.-.-</ecNumber>
    </submittedName>
</protein>
<dbReference type="RefSeq" id="WP_382354358.1">
    <property type="nucleotide sequence ID" value="NZ_JBHMBP010000004.1"/>
</dbReference>
<keyword evidence="2" id="KW-0808">Transferase</keyword>
<evidence type="ECO:0000259" key="1">
    <source>
        <dbReference type="PROSITE" id="PS51186"/>
    </source>
</evidence>
<feature type="domain" description="N-acetyltransferase" evidence="1">
    <location>
        <begin position="59"/>
        <end position="199"/>
    </location>
</feature>
<sequence>MIVTTTARPDEFATAAEVLAEAFLHDPVARSIVPADADRRERLAHLFTAVLRSGPGACGVVDVARREHDERIIGVAAWEAPEARQGALRRELGQLPRFMRAFGLLGLPRAMVMEHRLQHHRPAAPHWYLADIGVSPAARGLGVGSALLRSRLDAVDRTGLPAYLESSTPDNRRLYARFGFRELAPVSGIPGTSPVAMLR</sequence>
<dbReference type="EC" id="2.3.-.-" evidence="2"/>
<comment type="caution">
    <text evidence="2">The sequence shown here is derived from an EMBL/GenBank/DDBJ whole genome shotgun (WGS) entry which is preliminary data.</text>
</comment>
<dbReference type="PROSITE" id="PS51186">
    <property type="entry name" value="GNAT"/>
    <property type="match status" value="1"/>
</dbReference>
<proteinExistence type="predicted"/>
<dbReference type="SUPFAM" id="SSF55729">
    <property type="entry name" value="Acyl-CoA N-acyltransferases (Nat)"/>
    <property type="match status" value="1"/>
</dbReference>
<evidence type="ECO:0000313" key="3">
    <source>
        <dbReference type="Proteomes" id="UP001596470"/>
    </source>
</evidence>
<evidence type="ECO:0000313" key="2">
    <source>
        <dbReference type="EMBL" id="MFC6956413.1"/>
    </source>
</evidence>
<organism evidence="2 3">
    <name type="scientific">Glycomyces mayteni</name>
    <dbReference type="NCBI Taxonomy" id="543887"/>
    <lineage>
        <taxon>Bacteria</taxon>
        <taxon>Bacillati</taxon>
        <taxon>Actinomycetota</taxon>
        <taxon>Actinomycetes</taxon>
        <taxon>Glycomycetales</taxon>
        <taxon>Glycomycetaceae</taxon>
        <taxon>Glycomyces</taxon>
    </lineage>
</organism>
<name>A0ABW2D6T1_9ACTN</name>
<dbReference type="CDD" id="cd04301">
    <property type="entry name" value="NAT_SF"/>
    <property type="match status" value="1"/>
</dbReference>
<dbReference type="Pfam" id="PF00583">
    <property type="entry name" value="Acetyltransf_1"/>
    <property type="match status" value="1"/>
</dbReference>
<keyword evidence="3" id="KW-1185">Reference proteome</keyword>
<dbReference type="InterPro" id="IPR016181">
    <property type="entry name" value="Acyl_CoA_acyltransferase"/>
</dbReference>
<keyword evidence="2" id="KW-0012">Acyltransferase</keyword>
<dbReference type="Proteomes" id="UP001596470">
    <property type="component" value="Unassembled WGS sequence"/>
</dbReference>
<dbReference type="EMBL" id="JBHSYS010000001">
    <property type="protein sequence ID" value="MFC6956413.1"/>
    <property type="molecule type" value="Genomic_DNA"/>
</dbReference>
<dbReference type="PANTHER" id="PTHR42791">
    <property type="entry name" value="GNAT FAMILY ACETYLTRANSFERASE"/>
    <property type="match status" value="1"/>
</dbReference>
<dbReference type="InterPro" id="IPR000182">
    <property type="entry name" value="GNAT_dom"/>
</dbReference>
<reference evidence="3" key="1">
    <citation type="journal article" date="2019" name="Int. J. Syst. Evol. Microbiol.">
        <title>The Global Catalogue of Microorganisms (GCM) 10K type strain sequencing project: providing services to taxonomists for standard genome sequencing and annotation.</title>
        <authorList>
            <consortium name="The Broad Institute Genomics Platform"/>
            <consortium name="The Broad Institute Genome Sequencing Center for Infectious Disease"/>
            <person name="Wu L."/>
            <person name="Ma J."/>
        </authorList>
    </citation>
    <scope>NUCLEOTIDE SEQUENCE [LARGE SCALE GENOMIC DNA]</scope>
    <source>
        <strain evidence="3">KACC 12634</strain>
    </source>
</reference>
<dbReference type="InterPro" id="IPR052523">
    <property type="entry name" value="Trichothecene_AcTrans"/>
</dbReference>
<accession>A0ABW2D6T1</accession>
<dbReference type="Gene3D" id="3.40.630.30">
    <property type="match status" value="1"/>
</dbReference>
<dbReference type="GO" id="GO:0016746">
    <property type="term" value="F:acyltransferase activity"/>
    <property type="evidence" value="ECO:0007669"/>
    <property type="project" value="UniProtKB-KW"/>
</dbReference>